<evidence type="ECO:0000313" key="1">
    <source>
        <dbReference type="EMBL" id="RST62240.1"/>
    </source>
</evidence>
<dbReference type="RefSeq" id="WP_126045243.1">
    <property type="nucleotide sequence ID" value="NZ_RXFM01000115.1"/>
</dbReference>
<dbReference type="Proteomes" id="UP000279470">
    <property type="component" value="Unassembled WGS sequence"/>
</dbReference>
<organism evidence="1 2">
    <name type="scientific">Candidatus Aquarickettsia rohweri</name>
    <dbReference type="NCBI Taxonomy" id="2602574"/>
    <lineage>
        <taxon>Bacteria</taxon>
        <taxon>Pseudomonadati</taxon>
        <taxon>Pseudomonadota</taxon>
        <taxon>Alphaproteobacteria</taxon>
        <taxon>Rickettsiales</taxon>
        <taxon>Candidatus Midichloriaceae</taxon>
        <taxon>Candidatus Aquarickettsia</taxon>
    </lineage>
</organism>
<evidence type="ECO:0000313" key="2">
    <source>
        <dbReference type="Proteomes" id="UP000279470"/>
    </source>
</evidence>
<proteinExistence type="predicted"/>
<protein>
    <submittedName>
        <fullName evidence="1">Uncharacterized protein</fullName>
    </submittedName>
</protein>
<accession>A0A3R9Y696</accession>
<reference evidence="2" key="1">
    <citation type="submission" date="2018-11" db="EMBL/GenBank/DDBJ databases">
        <title>Phylogenetic, genomic, and biogeographic characterization of a novel and ubiquitous marine invertebrate-associated Rickettsiales parasite, Candidatus Marinoinvertebrata rohwerii, gen. nov., sp. nov.</title>
        <authorList>
            <person name="Klinges J.G."/>
            <person name="Rosales S.M."/>
            <person name="Mcminds R."/>
            <person name="Shaver E.C."/>
            <person name="Shantz A."/>
            <person name="Peters E.C."/>
            <person name="Burkepile D.E."/>
            <person name="Silliman B.R."/>
            <person name="Vega Thurber R.L."/>
        </authorList>
    </citation>
    <scope>NUCLEOTIDE SEQUENCE [LARGE SCALE GENOMIC DNA]</scope>
    <source>
        <strain evidence="2">a_cerv_44</strain>
    </source>
</reference>
<sequence>MVAPSPKSIQAVSEIMTRALQDLHKIIEDEYNNKNPREIMVLMMSFVTGIIIQLKNKTEVLQKGLGDKFIEAINLTIQKDSKETIDKLNQGDPSIYKSSSNIKPDDLASAVNFVVNNFASTMKLSMDALPITLRNEETLLISLAQLVVNLLSSIDKENITDLINKFSKNMHSLTEKSEINNEPVYN</sequence>
<dbReference type="EMBL" id="RXFM01000115">
    <property type="protein sequence ID" value="RST62240.1"/>
    <property type="molecule type" value="Genomic_DNA"/>
</dbReference>
<comment type="caution">
    <text evidence="1">The sequence shown here is derived from an EMBL/GenBank/DDBJ whole genome shotgun (WGS) entry which is preliminary data.</text>
</comment>
<name>A0A3R9Y696_9RICK</name>
<gene>
    <name evidence="1" type="ORF">EIC27_06455</name>
</gene>
<keyword evidence="2" id="KW-1185">Reference proteome</keyword>
<dbReference type="AlphaFoldDB" id="A0A3R9Y696"/>